<keyword evidence="3 6" id="KW-1133">Transmembrane helix</keyword>
<dbReference type="InParanoid" id="A0A672F4X0"/>
<feature type="domain" description="Peptidase S54 rhomboid" evidence="7">
    <location>
        <begin position="63"/>
        <end position="199"/>
    </location>
</feature>
<name>A0A672F4X0_SALFA</name>
<keyword evidence="4 6" id="KW-0472">Membrane</keyword>
<organism evidence="8 9">
    <name type="scientific">Salarias fasciatus</name>
    <name type="common">Jewelled blenny</name>
    <name type="synonym">Blennius fasciatus</name>
    <dbReference type="NCBI Taxonomy" id="181472"/>
    <lineage>
        <taxon>Eukaryota</taxon>
        <taxon>Metazoa</taxon>
        <taxon>Chordata</taxon>
        <taxon>Craniata</taxon>
        <taxon>Vertebrata</taxon>
        <taxon>Euteleostomi</taxon>
        <taxon>Actinopterygii</taxon>
        <taxon>Neopterygii</taxon>
        <taxon>Teleostei</taxon>
        <taxon>Neoteleostei</taxon>
        <taxon>Acanthomorphata</taxon>
        <taxon>Ovalentaria</taxon>
        <taxon>Blenniimorphae</taxon>
        <taxon>Blenniiformes</taxon>
        <taxon>Blennioidei</taxon>
        <taxon>Blenniidae</taxon>
        <taxon>Salariinae</taxon>
        <taxon>Salarias</taxon>
    </lineage>
</organism>
<feature type="transmembrane region" description="Helical" evidence="6">
    <location>
        <begin position="100"/>
        <end position="121"/>
    </location>
</feature>
<evidence type="ECO:0000256" key="2">
    <source>
        <dbReference type="ARBA" id="ARBA00022692"/>
    </source>
</evidence>
<dbReference type="Ensembl" id="ENSSFAT00005000968.1">
    <property type="protein sequence ID" value="ENSSFAP00005000933.1"/>
    <property type="gene ID" value="ENSSFAG00005000634.1"/>
</dbReference>
<sequence length="352" mass="39016">TILKGRFRQMFPFPSRKRLFEPLSYIGILTVAFLSCFLFGIQTSLNFSPGVFSIGGSVFLKGHLHILFLFPFYHRTSTQLLLSLAALAFLSSSLEKGIGTVRFMFVFLLLSSTTGLFYSFLDLLQEDTYKAHAEGLVPVTLACVALTTMHTKMTKGFLCGVSFPTMALPWVFLIITTALVPHSVLPCNVISIIVGWVYGKGWLSLLDLSEARAGVLEKMMPFRCLRSIRGVVFIPANIEERRKTLLPQINPTPGSYPVQAYAPVSSVDSIPTRPVMYEGWTSAMSSPTPPLNLHAHVSSHSAQHDHGHFSELTFGHMNHHNHSHDHGHGHSHDHGHSHSHSHDHGHCHGHGI</sequence>
<dbReference type="AlphaFoldDB" id="A0A672F4X0"/>
<dbReference type="GO" id="GO:0004252">
    <property type="term" value="F:serine-type endopeptidase activity"/>
    <property type="evidence" value="ECO:0007669"/>
    <property type="project" value="InterPro"/>
</dbReference>
<feature type="transmembrane region" description="Helical" evidence="6">
    <location>
        <begin position="170"/>
        <end position="198"/>
    </location>
</feature>
<dbReference type="Proteomes" id="UP000472267">
    <property type="component" value="Chromosome 6"/>
</dbReference>
<dbReference type="Pfam" id="PF01694">
    <property type="entry name" value="Rhomboid"/>
    <property type="match status" value="1"/>
</dbReference>
<feature type="compositionally biased region" description="Basic and acidic residues" evidence="5">
    <location>
        <begin position="324"/>
        <end position="346"/>
    </location>
</feature>
<evidence type="ECO:0000313" key="9">
    <source>
        <dbReference type="Proteomes" id="UP000472267"/>
    </source>
</evidence>
<reference evidence="8" key="2">
    <citation type="submission" date="2025-08" db="UniProtKB">
        <authorList>
            <consortium name="Ensembl"/>
        </authorList>
    </citation>
    <scope>IDENTIFICATION</scope>
</reference>
<protein>
    <recommendedName>
        <fullName evidence="7">Peptidase S54 rhomboid domain-containing protein</fullName>
    </recommendedName>
</protein>
<comment type="subcellular location">
    <subcellularLocation>
        <location evidence="1">Membrane</location>
        <topology evidence="1">Multi-pass membrane protein</topology>
    </subcellularLocation>
</comment>
<dbReference type="InterPro" id="IPR022764">
    <property type="entry name" value="Peptidase_S54_rhomboid_dom"/>
</dbReference>
<keyword evidence="9" id="KW-1185">Reference proteome</keyword>
<feature type="transmembrane region" description="Helical" evidence="6">
    <location>
        <begin position="20"/>
        <end position="41"/>
    </location>
</feature>
<feature type="transmembrane region" description="Helical" evidence="6">
    <location>
        <begin position="47"/>
        <end position="70"/>
    </location>
</feature>
<evidence type="ECO:0000256" key="3">
    <source>
        <dbReference type="ARBA" id="ARBA00022989"/>
    </source>
</evidence>
<dbReference type="OMA" id="GAVIIWR"/>
<evidence type="ECO:0000259" key="7">
    <source>
        <dbReference type="Pfam" id="PF01694"/>
    </source>
</evidence>
<dbReference type="InterPro" id="IPR035952">
    <property type="entry name" value="Rhomboid-like_sf"/>
</dbReference>
<accession>A0A672F4X0</accession>
<evidence type="ECO:0000256" key="6">
    <source>
        <dbReference type="SAM" id="Phobius"/>
    </source>
</evidence>
<evidence type="ECO:0000256" key="5">
    <source>
        <dbReference type="SAM" id="MobiDB-lite"/>
    </source>
</evidence>
<dbReference type="GO" id="GO:0016020">
    <property type="term" value="C:membrane"/>
    <property type="evidence" value="ECO:0007669"/>
    <property type="project" value="UniProtKB-SubCell"/>
</dbReference>
<feature type="region of interest" description="Disordered" evidence="5">
    <location>
        <begin position="319"/>
        <end position="352"/>
    </location>
</feature>
<keyword evidence="2 6" id="KW-0812">Transmembrane</keyword>
<feature type="transmembrane region" description="Helical" evidence="6">
    <location>
        <begin position="77"/>
        <end position="94"/>
    </location>
</feature>
<proteinExistence type="predicted"/>
<dbReference type="FunCoup" id="A0A672F4X0">
    <property type="interactions" value="150"/>
</dbReference>
<reference evidence="8" key="1">
    <citation type="submission" date="2019-06" db="EMBL/GenBank/DDBJ databases">
        <authorList>
            <consortium name="Wellcome Sanger Institute Data Sharing"/>
        </authorList>
    </citation>
    <scope>NUCLEOTIDE SEQUENCE [LARGE SCALE GENOMIC DNA]</scope>
</reference>
<evidence type="ECO:0000313" key="8">
    <source>
        <dbReference type="Ensembl" id="ENSSFAP00005000933.1"/>
    </source>
</evidence>
<dbReference type="SUPFAM" id="SSF144091">
    <property type="entry name" value="Rhomboid-like"/>
    <property type="match status" value="1"/>
</dbReference>
<dbReference type="Gene3D" id="1.20.1540.10">
    <property type="entry name" value="Rhomboid-like"/>
    <property type="match status" value="1"/>
</dbReference>
<evidence type="ECO:0000256" key="4">
    <source>
        <dbReference type="ARBA" id="ARBA00023136"/>
    </source>
</evidence>
<evidence type="ECO:0000256" key="1">
    <source>
        <dbReference type="ARBA" id="ARBA00004141"/>
    </source>
</evidence>
<reference evidence="8" key="3">
    <citation type="submission" date="2025-09" db="UniProtKB">
        <authorList>
            <consortium name="Ensembl"/>
        </authorList>
    </citation>
    <scope>IDENTIFICATION</scope>
</reference>